<dbReference type="GO" id="GO:0004519">
    <property type="term" value="F:endonuclease activity"/>
    <property type="evidence" value="ECO:0007669"/>
    <property type="project" value="UniProtKB-KW"/>
</dbReference>
<name>A0A6P5A6T3_BRABE</name>
<dbReference type="GO" id="GO:0005655">
    <property type="term" value="C:nucleolar ribonuclease P complex"/>
    <property type="evidence" value="ECO:0007669"/>
    <property type="project" value="TreeGrafter"/>
</dbReference>
<feature type="compositionally biased region" description="Basic and acidic residues" evidence="9">
    <location>
        <begin position="133"/>
        <end position="146"/>
    </location>
</feature>
<evidence type="ECO:0000256" key="5">
    <source>
        <dbReference type="ARBA" id="ARBA00022759"/>
    </source>
</evidence>
<organism evidence="10 11">
    <name type="scientific">Branchiostoma belcheri</name>
    <name type="common">Amphioxus</name>
    <dbReference type="NCBI Taxonomy" id="7741"/>
    <lineage>
        <taxon>Eukaryota</taxon>
        <taxon>Metazoa</taxon>
        <taxon>Chordata</taxon>
        <taxon>Cephalochordata</taxon>
        <taxon>Leptocardii</taxon>
        <taxon>Amphioxiformes</taxon>
        <taxon>Branchiostomatidae</taxon>
        <taxon>Branchiostoma</taxon>
    </lineage>
</organism>
<sequence>MGKKKTADPVGQMAGRDNFQRMNFLYQMAHTVMSTNPNNVQLARFYTSTLKKVSKTSVQRQDPSVKRTICKRCDSLLIPGVTATVRIRAKREKHVVVTCLECRMVRRFLARKDYQLWTDLPTSLAPQRKSATNKKEDSETRGSTADKKKHPPESTSTCAEGKID</sequence>
<evidence type="ECO:0000256" key="3">
    <source>
        <dbReference type="ARBA" id="ARBA00022722"/>
    </source>
</evidence>
<evidence type="ECO:0000256" key="2">
    <source>
        <dbReference type="ARBA" id="ARBA00022694"/>
    </source>
</evidence>
<gene>
    <name evidence="11" type="primary">LOC109483401</name>
</gene>
<dbReference type="GeneID" id="109483401"/>
<evidence type="ECO:0000256" key="1">
    <source>
        <dbReference type="ARBA" id="ARBA00022490"/>
    </source>
</evidence>
<dbReference type="Pfam" id="PF04032">
    <property type="entry name" value="Rpr2"/>
    <property type="match status" value="1"/>
</dbReference>
<dbReference type="InterPro" id="IPR007175">
    <property type="entry name" value="Rpr2/Snm1/Rpp21"/>
</dbReference>
<dbReference type="InterPro" id="IPR016432">
    <property type="entry name" value="RNP4"/>
</dbReference>
<proteinExistence type="inferred from homology"/>
<keyword evidence="7" id="KW-0862">Zinc</keyword>
<dbReference type="PANTHER" id="PTHR14742:SF0">
    <property type="entry name" value="RIBONUCLEASE P PROTEIN SUBUNIT P21"/>
    <property type="match status" value="1"/>
</dbReference>
<keyword evidence="2" id="KW-0819">tRNA processing</keyword>
<evidence type="ECO:0000256" key="7">
    <source>
        <dbReference type="ARBA" id="ARBA00022833"/>
    </source>
</evidence>
<accession>A0A6P5A6T3</accession>
<dbReference type="RefSeq" id="XP_019641969.1">
    <property type="nucleotide sequence ID" value="XM_019786410.1"/>
</dbReference>
<dbReference type="PANTHER" id="PTHR14742">
    <property type="entry name" value="RIBONUCLEASE P SUBUNIT P21"/>
    <property type="match status" value="1"/>
</dbReference>
<reference evidence="11" key="1">
    <citation type="submission" date="2025-08" db="UniProtKB">
        <authorList>
            <consortium name="RefSeq"/>
        </authorList>
    </citation>
    <scope>IDENTIFICATION</scope>
    <source>
        <tissue evidence="11">Gonad</tissue>
    </source>
</reference>
<dbReference type="GO" id="GO:0001682">
    <property type="term" value="P:tRNA 5'-leader removal"/>
    <property type="evidence" value="ECO:0007669"/>
    <property type="project" value="InterPro"/>
</dbReference>
<keyword evidence="3" id="KW-0540">Nuclease</keyword>
<keyword evidence="4" id="KW-0479">Metal-binding</keyword>
<dbReference type="Proteomes" id="UP000515135">
    <property type="component" value="Unplaced"/>
</dbReference>
<dbReference type="AlphaFoldDB" id="A0A6P5A6T3"/>
<dbReference type="GO" id="GO:0046872">
    <property type="term" value="F:metal ion binding"/>
    <property type="evidence" value="ECO:0007669"/>
    <property type="project" value="UniProtKB-KW"/>
</dbReference>
<evidence type="ECO:0000256" key="4">
    <source>
        <dbReference type="ARBA" id="ARBA00022723"/>
    </source>
</evidence>
<comment type="similarity">
    <text evidence="8">Belongs to the eukaryotic/archaeal RNase P protein component 4 family.</text>
</comment>
<keyword evidence="10" id="KW-1185">Reference proteome</keyword>
<dbReference type="OrthoDB" id="128536at2759"/>
<protein>
    <submittedName>
        <fullName evidence="11">Ribonuclease P protein subunit p21-like</fullName>
    </submittedName>
</protein>
<keyword evidence="5" id="KW-0255">Endonuclease</keyword>
<evidence type="ECO:0000256" key="9">
    <source>
        <dbReference type="SAM" id="MobiDB-lite"/>
    </source>
</evidence>
<evidence type="ECO:0000256" key="8">
    <source>
        <dbReference type="ARBA" id="ARBA00038402"/>
    </source>
</evidence>
<dbReference type="HAMAP" id="MF_00757">
    <property type="entry name" value="RNase_P_4"/>
    <property type="match status" value="1"/>
</dbReference>
<dbReference type="GO" id="GO:0016787">
    <property type="term" value="F:hydrolase activity"/>
    <property type="evidence" value="ECO:0007669"/>
    <property type="project" value="UniProtKB-KW"/>
</dbReference>
<evidence type="ECO:0000313" key="11">
    <source>
        <dbReference type="RefSeq" id="XP_019641969.1"/>
    </source>
</evidence>
<dbReference type="Gene3D" id="6.20.50.20">
    <property type="match status" value="1"/>
</dbReference>
<evidence type="ECO:0000256" key="6">
    <source>
        <dbReference type="ARBA" id="ARBA00022801"/>
    </source>
</evidence>
<keyword evidence="6" id="KW-0378">Hydrolase</keyword>
<feature type="region of interest" description="Disordered" evidence="9">
    <location>
        <begin position="125"/>
        <end position="164"/>
    </location>
</feature>
<dbReference type="KEGG" id="bbel:109483401"/>
<keyword evidence="1" id="KW-0963">Cytoplasm</keyword>
<evidence type="ECO:0000313" key="10">
    <source>
        <dbReference type="Proteomes" id="UP000515135"/>
    </source>
</evidence>